<dbReference type="EMBL" id="CP045890">
    <property type="protein sequence ID" value="QQP57116.1"/>
    <property type="molecule type" value="Genomic_DNA"/>
</dbReference>
<name>A0A7T8KJS0_CALRO</name>
<evidence type="ECO:0000256" key="10">
    <source>
        <dbReference type="RuleBase" id="RU363063"/>
    </source>
</evidence>
<keyword evidence="6" id="KW-0735">Signal-anchor</keyword>
<evidence type="ECO:0000256" key="5">
    <source>
        <dbReference type="ARBA" id="ARBA00022692"/>
    </source>
</evidence>
<dbReference type="InterPro" id="IPR002659">
    <property type="entry name" value="Glyco_trans_31"/>
</dbReference>
<evidence type="ECO:0000256" key="7">
    <source>
        <dbReference type="ARBA" id="ARBA00022989"/>
    </source>
</evidence>
<dbReference type="AlphaFoldDB" id="A0A7T8KJS0"/>
<keyword evidence="5" id="KW-0812">Transmembrane</keyword>
<gene>
    <name evidence="11" type="ORF">FKW44_001995</name>
</gene>
<evidence type="ECO:0000313" key="11">
    <source>
        <dbReference type="EMBL" id="QQP57116.1"/>
    </source>
</evidence>
<organism evidence="11 12">
    <name type="scientific">Caligus rogercresseyi</name>
    <name type="common">Sea louse</name>
    <dbReference type="NCBI Taxonomy" id="217165"/>
    <lineage>
        <taxon>Eukaryota</taxon>
        <taxon>Metazoa</taxon>
        <taxon>Ecdysozoa</taxon>
        <taxon>Arthropoda</taxon>
        <taxon>Crustacea</taxon>
        <taxon>Multicrustacea</taxon>
        <taxon>Hexanauplia</taxon>
        <taxon>Copepoda</taxon>
        <taxon>Siphonostomatoida</taxon>
        <taxon>Caligidae</taxon>
        <taxon>Caligus</taxon>
    </lineage>
</organism>
<dbReference type="EC" id="2.4.1.-" evidence="10"/>
<dbReference type="Pfam" id="PF01762">
    <property type="entry name" value="Galactosyl_T"/>
    <property type="match status" value="1"/>
</dbReference>
<dbReference type="GO" id="GO:0006493">
    <property type="term" value="P:protein O-linked glycosylation"/>
    <property type="evidence" value="ECO:0007669"/>
    <property type="project" value="TreeGrafter"/>
</dbReference>
<dbReference type="PANTHER" id="PTHR11214">
    <property type="entry name" value="BETA-1,3-N-ACETYLGLUCOSAMINYLTRANSFERASE"/>
    <property type="match status" value="1"/>
</dbReference>
<comment type="subcellular location">
    <subcellularLocation>
        <location evidence="1 10">Golgi apparatus membrane</location>
        <topology evidence="1 10">Single-pass type II membrane protein</topology>
    </subcellularLocation>
</comment>
<dbReference type="GO" id="GO:0000139">
    <property type="term" value="C:Golgi membrane"/>
    <property type="evidence" value="ECO:0007669"/>
    <property type="project" value="UniProtKB-SubCell"/>
</dbReference>
<dbReference type="PANTHER" id="PTHR11214:SF235">
    <property type="entry name" value="HEXOSYLTRANSFERASE"/>
    <property type="match status" value="1"/>
</dbReference>
<keyword evidence="4 11" id="KW-0808">Transferase</keyword>
<evidence type="ECO:0000256" key="8">
    <source>
        <dbReference type="ARBA" id="ARBA00023034"/>
    </source>
</evidence>
<reference evidence="12" key="1">
    <citation type="submission" date="2021-01" db="EMBL/GenBank/DDBJ databases">
        <title>Caligus Genome Assembly.</title>
        <authorList>
            <person name="Gallardo-Escarate C."/>
        </authorList>
    </citation>
    <scope>NUCLEOTIDE SEQUENCE [LARGE SCALE GENOMIC DNA]</scope>
</reference>
<keyword evidence="12" id="KW-1185">Reference proteome</keyword>
<protein>
    <recommendedName>
        <fullName evidence="10">Hexosyltransferase</fullName>
        <ecNumber evidence="10">2.4.1.-</ecNumber>
    </recommendedName>
</protein>
<evidence type="ECO:0000313" key="12">
    <source>
        <dbReference type="Proteomes" id="UP000595437"/>
    </source>
</evidence>
<proteinExistence type="inferred from homology"/>
<evidence type="ECO:0000256" key="2">
    <source>
        <dbReference type="ARBA" id="ARBA00008661"/>
    </source>
</evidence>
<keyword evidence="7" id="KW-1133">Transmembrane helix</keyword>
<evidence type="ECO:0000256" key="3">
    <source>
        <dbReference type="ARBA" id="ARBA00022676"/>
    </source>
</evidence>
<comment type="similarity">
    <text evidence="2 10">Belongs to the glycosyltransferase 31 family.</text>
</comment>
<evidence type="ECO:0000256" key="9">
    <source>
        <dbReference type="ARBA" id="ARBA00023136"/>
    </source>
</evidence>
<feature type="non-terminal residue" evidence="11">
    <location>
        <position position="1"/>
    </location>
</feature>
<keyword evidence="8 10" id="KW-0333">Golgi apparatus</keyword>
<accession>A0A7T8KJS0</accession>
<evidence type="ECO:0000256" key="4">
    <source>
        <dbReference type="ARBA" id="ARBA00022679"/>
    </source>
</evidence>
<sequence>LRNAQRSVIPIIPGTQQRFFILALDPNIRNASLLEESSKYGDILLGDFYEDYHRLSYKHAMGLIWAASHCLSQNKWFSSYPESFYPDFLSGWAYIATQASVQALASSLLKEKQSIFWIDDVWITGMIGREHLGLRLKSLNRFFAEYRDYIEAIEAFGKQCTSRRDLCSRDSIVSKEPRRLRDCSSGPCLREVSPDSNKMSCLAKYANPFDFHTQKVLDKSFLFEFGG</sequence>
<evidence type="ECO:0000256" key="1">
    <source>
        <dbReference type="ARBA" id="ARBA00004323"/>
    </source>
</evidence>
<evidence type="ECO:0000256" key="6">
    <source>
        <dbReference type="ARBA" id="ARBA00022968"/>
    </source>
</evidence>
<dbReference type="GO" id="GO:0016758">
    <property type="term" value="F:hexosyltransferase activity"/>
    <property type="evidence" value="ECO:0007669"/>
    <property type="project" value="InterPro"/>
</dbReference>
<dbReference type="Proteomes" id="UP000595437">
    <property type="component" value="Chromosome 1"/>
</dbReference>
<keyword evidence="3 10" id="KW-0328">Glycosyltransferase</keyword>
<dbReference type="OrthoDB" id="2139606at2759"/>
<keyword evidence="9" id="KW-0472">Membrane</keyword>